<dbReference type="Gene3D" id="3.40.190.150">
    <property type="entry name" value="Bordetella uptake gene, domain 1"/>
    <property type="match status" value="1"/>
</dbReference>
<keyword evidence="4" id="KW-1185">Reference proteome</keyword>
<dbReference type="PIRSF" id="PIRSF017082">
    <property type="entry name" value="YflP"/>
    <property type="match status" value="1"/>
</dbReference>
<dbReference type="InterPro" id="IPR042100">
    <property type="entry name" value="Bug_dom1"/>
</dbReference>
<dbReference type="EMBL" id="CP039690">
    <property type="protein sequence ID" value="QCI66257.1"/>
    <property type="molecule type" value="Genomic_DNA"/>
</dbReference>
<dbReference type="InterPro" id="IPR005064">
    <property type="entry name" value="BUG"/>
</dbReference>
<dbReference type="Gene3D" id="3.40.190.10">
    <property type="entry name" value="Periplasmic binding protein-like II"/>
    <property type="match status" value="1"/>
</dbReference>
<dbReference type="Proteomes" id="UP000298781">
    <property type="component" value="Chromosome"/>
</dbReference>
<proteinExistence type="inferred from homology"/>
<accession>A0A4D7BE94</accession>
<comment type="similarity">
    <text evidence="1">Belongs to the UPF0065 (bug) family.</text>
</comment>
<dbReference type="KEGG" id="pstg:E8M01_19785"/>
<reference evidence="3 4" key="1">
    <citation type="submission" date="2019-04" db="EMBL/GenBank/DDBJ databases">
        <title>Phreatobacter aquaticus sp. nov.</title>
        <authorList>
            <person name="Choi A."/>
        </authorList>
    </citation>
    <scope>NUCLEOTIDE SEQUENCE [LARGE SCALE GENOMIC DNA]</scope>
    <source>
        <strain evidence="3 4">KCTC 52518</strain>
    </source>
</reference>
<dbReference type="Pfam" id="PF03401">
    <property type="entry name" value="TctC"/>
    <property type="match status" value="1"/>
</dbReference>
<evidence type="ECO:0000256" key="2">
    <source>
        <dbReference type="SAM" id="SignalP"/>
    </source>
</evidence>
<dbReference type="OrthoDB" id="7246695at2"/>
<dbReference type="PANTHER" id="PTHR42928">
    <property type="entry name" value="TRICARBOXYLATE-BINDING PROTEIN"/>
    <property type="match status" value="1"/>
</dbReference>
<organism evidence="3 4">
    <name type="scientific">Phreatobacter stygius</name>
    <dbReference type="NCBI Taxonomy" id="1940610"/>
    <lineage>
        <taxon>Bacteria</taxon>
        <taxon>Pseudomonadati</taxon>
        <taxon>Pseudomonadota</taxon>
        <taxon>Alphaproteobacteria</taxon>
        <taxon>Hyphomicrobiales</taxon>
        <taxon>Phreatobacteraceae</taxon>
        <taxon>Phreatobacter</taxon>
    </lineage>
</organism>
<feature type="chain" id="PRO_5020509099" evidence="2">
    <location>
        <begin position="19"/>
        <end position="324"/>
    </location>
</feature>
<dbReference type="SUPFAM" id="SSF53850">
    <property type="entry name" value="Periplasmic binding protein-like II"/>
    <property type="match status" value="1"/>
</dbReference>
<evidence type="ECO:0000256" key="1">
    <source>
        <dbReference type="ARBA" id="ARBA00006987"/>
    </source>
</evidence>
<dbReference type="AlphaFoldDB" id="A0A4D7BE94"/>
<feature type="signal peptide" evidence="2">
    <location>
        <begin position="1"/>
        <end position="18"/>
    </location>
</feature>
<sequence length="324" mass="33671">MISRRCLMAALAATPALARRARAATWPERPVRILIPFAPGGAADTLARILSESFKEEANGQPLVVENRPGAGGTLAAASTAQAAGDGHTLLMGDIGANAVAGALFPTLPYAIDKAFVHVIHLANLPMAMIAHPSVGGGTLQGLIAAAREKPGGLNYASAGPGGASHLMMELFNRLAGVQIQHIPYRGGGPVLQAVLTNEVQVAFSTVSTTRPFIESGGVRAIGVGGRNVVPMLPTVRPVAETVAGFEAETWHGIHAPAAVPPDVAAQINRVFNALLRRPEVLARMEQQSAIAVGGSSDAYAAFVRGEIDKWSRVVRDAGIRMTN</sequence>
<evidence type="ECO:0000313" key="3">
    <source>
        <dbReference type="EMBL" id="QCI66257.1"/>
    </source>
</evidence>
<keyword evidence="2" id="KW-0732">Signal</keyword>
<dbReference type="PANTHER" id="PTHR42928:SF5">
    <property type="entry name" value="BLR1237 PROTEIN"/>
    <property type="match status" value="1"/>
</dbReference>
<name>A0A4D7BE94_9HYPH</name>
<dbReference type="RefSeq" id="WP_136961701.1">
    <property type="nucleotide sequence ID" value="NZ_CP039690.1"/>
</dbReference>
<gene>
    <name evidence="3" type="ORF">E8M01_19785</name>
</gene>
<evidence type="ECO:0000313" key="4">
    <source>
        <dbReference type="Proteomes" id="UP000298781"/>
    </source>
</evidence>
<protein>
    <submittedName>
        <fullName evidence="3">Tripartite tricarboxylate transporter substrate binding protein</fullName>
    </submittedName>
</protein>